<feature type="compositionally biased region" description="Polar residues" evidence="2">
    <location>
        <begin position="202"/>
        <end position="219"/>
    </location>
</feature>
<evidence type="ECO:0000313" key="3">
    <source>
        <dbReference type="EMBL" id="MBD2182173.1"/>
    </source>
</evidence>
<sequence>MLRQDLPRIGPDSDEPRTQDELSQRGETGVDIQRELNRLEEMILDSPRIPLTRRTVIDEEQLLEQLDLIRLNLPNAFEEAEAIIREKEELLLQAEQYAHKMIEAASQRAAQILDETGIVRQAKQEAQQLWQMVQQECEAAQEQTLAEIERMHREAQQELEELRAKAIAEANAIQNGADDYAEKMLNSIEQHLNEMLRVVRNGRQQLQPGESPLPTQKTSPIPPFPRQSSQTPPKK</sequence>
<evidence type="ECO:0000256" key="1">
    <source>
        <dbReference type="SAM" id="Coils"/>
    </source>
</evidence>
<feature type="compositionally biased region" description="Polar residues" evidence="2">
    <location>
        <begin position="226"/>
        <end position="235"/>
    </location>
</feature>
<feature type="coiled-coil region" evidence="1">
    <location>
        <begin position="77"/>
        <end position="172"/>
    </location>
</feature>
<feature type="compositionally biased region" description="Basic and acidic residues" evidence="2">
    <location>
        <begin position="14"/>
        <end position="24"/>
    </location>
</feature>
<keyword evidence="1" id="KW-0175">Coiled coil</keyword>
<dbReference type="Proteomes" id="UP000641646">
    <property type="component" value="Unassembled WGS sequence"/>
</dbReference>
<evidence type="ECO:0000313" key="4">
    <source>
        <dbReference type="Proteomes" id="UP000641646"/>
    </source>
</evidence>
<comment type="caution">
    <text evidence="3">The sequence shown here is derived from an EMBL/GenBank/DDBJ whole genome shotgun (WGS) entry which is preliminary data.</text>
</comment>
<reference evidence="3" key="2">
    <citation type="submission" date="2020-08" db="EMBL/GenBank/DDBJ databases">
        <authorList>
            <person name="Chen M."/>
            <person name="Teng W."/>
            <person name="Zhao L."/>
            <person name="Hu C."/>
            <person name="Zhou Y."/>
            <person name="Han B."/>
            <person name="Song L."/>
            <person name="Shu W."/>
        </authorList>
    </citation>
    <scope>NUCLEOTIDE SEQUENCE</scope>
    <source>
        <strain evidence="3">FACHB-1375</strain>
    </source>
</reference>
<reference evidence="3" key="1">
    <citation type="journal article" date="2015" name="ISME J.">
        <title>Draft Genome Sequence of Streptomyces incarnatus NRRL8089, which Produces the Nucleoside Antibiotic Sinefungin.</title>
        <authorList>
            <person name="Oshima K."/>
            <person name="Hattori M."/>
            <person name="Shimizu H."/>
            <person name="Fukuda K."/>
            <person name="Nemoto M."/>
            <person name="Inagaki K."/>
            <person name="Tamura T."/>
        </authorList>
    </citation>
    <scope>NUCLEOTIDE SEQUENCE</scope>
    <source>
        <strain evidence="3">FACHB-1375</strain>
    </source>
</reference>
<protein>
    <submittedName>
        <fullName evidence="3">DivIVA domain-containing protein</fullName>
    </submittedName>
</protein>
<keyword evidence="4" id="KW-1185">Reference proteome</keyword>
<feature type="region of interest" description="Disordered" evidence="2">
    <location>
        <begin position="201"/>
        <end position="235"/>
    </location>
</feature>
<feature type="region of interest" description="Disordered" evidence="2">
    <location>
        <begin position="1"/>
        <end position="30"/>
    </location>
</feature>
<proteinExistence type="predicted"/>
<dbReference type="RefSeq" id="WP_190464985.1">
    <property type="nucleotide sequence ID" value="NZ_JACJPW010000032.1"/>
</dbReference>
<dbReference type="AlphaFoldDB" id="A0A926VEC7"/>
<evidence type="ECO:0000256" key="2">
    <source>
        <dbReference type="SAM" id="MobiDB-lite"/>
    </source>
</evidence>
<dbReference type="EMBL" id="JACJPW010000032">
    <property type="protein sequence ID" value="MBD2182173.1"/>
    <property type="molecule type" value="Genomic_DNA"/>
</dbReference>
<organism evidence="3 4">
    <name type="scientific">Aerosakkonema funiforme FACHB-1375</name>
    <dbReference type="NCBI Taxonomy" id="2949571"/>
    <lineage>
        <taxon>Bacteria</taxon>
        <taxon>Bacillati</taxon>
        <taxon>Cyanobacteriota</taxon>
        <taxon>Cyanophyceae</taxon>
        <taxon>Oscillatoriophycideae</taxon>
        <taxon>Aerosakkonematales</taxon>
        <taxon>Aerosakkonemataceae</taxon>
        <taxon>Aerosakkonema</taxon>
    </lineage>
</organism>
<accession>A0A926VEC7</accession>
<gene>
    <name evidence="3" type="ORF">H6G03_13845</name>
</gene>
<name>A0A926VEC7_9CYAN</name>